<feature type="domain" description="Putative sensor" evidence="13">
    <location>
        <begin position="51"/>
        <end position="229"/>
    </location>
</feature>
<evidence type="ECO:0000313" key="15">
    <source>
        <dbReference type="Proteomes" id="UP000292027"/>
    </source>
</evidence>
<dbReference type="CDD" id="cd16917">
    <property type="entry name" value="HATPase_UhpB-NarQ-NarX-like"/>
    <property type="match status" value="1"/>
</dbReference>
<keyword evidence="7" id="KW-0067">ATP-binding</keyword>
<evidence type="ECO:0000256" key="8">
    <source>
        <dbReference type="ARBA" id="ARBA00023012"/>
    </source>
</evidence>
<dbReference type="OrthoDB" id="3217947at2"/>
<protein>
    <recommendedName>
        <fullName evidence="2">histidine kinase</fullName>
        <ecNumber evidence="2">2.7.13.3</ecNumber>
    </recommendedName>
</protein>
<feature type="transmembrane region" description="Helical" evidence="10">
    <location>
        <begin position="79"/>
        <end position="98"/>
    </location>
</feature>
<feature type="domain" description="Histidine kinase/HSP90-like ATPase" evidence="11">
    <location>
        <begin position="359"/>
        <end position="441"/>
    </location>
</feature>
<evidence type="ECO:0000256" key="2">
    <source>
        <dbReference type="ARBA" id="ARBA00012438"/>
    </source>
</evidence>
<evidence type="ECO:0000256" key="1">
    <source>
        <dbReference type="ARBA" id="ARBA00000085"/>
    </source>
</evidence>
<dbReference type="GO" id="GO:0000155">
    <property type="term" value="F:phosphorelay sensor kinase activity"/>
    <property type="evidence" value="ECO:0007669"/>
    <property type="project" value="InterPro"/>
</dbReference>
<evidence type="ECO:0000313" key="14">
    <source>
        <dbReference type="EMBL" id="RZU10378.1"/>
    </source>
</evidence>
<evidence type="ECO:0000259" key="13">
    <source>
        <dbReference type="Pfam" id="PF13796"/>
    </source>
</evidence>
<evidence type="ECO:0000256" key="4">
    <source>
        <dbReference type="ARBA" id="ARBA00022679"/>
    </source>
</evidence>
<keyword evidence="10" id="KW-0472">Membrane</keyword>
<sequence length="446" mass="47669">MLPAFPRRSGRSGRFAPSAPQSRPGGPRTAWAALASPRYLISSWPWRSYAYLFTSVPVGATAIGVLVGLAALSALLSPILIGILMLTAFPLIGAAIGWMERWRAGLMLVDGISSPHAQLPIALSLKQRLSFRRREQASMRALGYGFVLGVLIWPLSALFAGISATILLTTLAAPIIAADDELGMGPWTLDTAGEGLLFLVLFGPVFYVFSSYLLGVIAGAEASLAKAMLGPRQEELQRNLAELRRSRLDLVDAFETERARIERHLHDGVQQRLVGLTMTLGLAELDLPDGEGRRLVVKAHSEAEAALADLRAAVRGIHPRVLVDHGLEAAVREVADRMPLPVTVQLSTTRLPPPIEAAAYFVVSEALANVAKHAQATKCEVSGWVDRERLVITIQDDGIGGARLGAGTGLTGLVTRLDALGGTLDVDSPPGGPTRLRMECPCRLGD</sequence>
<feature type="transmembrane region" description="Helical" evidence="10">
    <location>
        <begin position="146"/>
        <end position="176"/>
    </location>
</feature>
<evidence type="ECO:0000256" key="10">
    <source>
        <dbReference type="SAM" id="Phobius"/>
    </source>
</evidence>
<organism evidence="14 15">
    <name type="scientific">Kribbella rubisoli</name>
    <dbReference type="NCBI Taxonomy" id="3075929"/>
    <lineage>
        <taxon>Bacteria</taxon>
        <taxon>Bacillati</taxon>
        <taxon>Actinomycetota</taxon>
        <taxon>Actinomycetes</taxon>
        <taxon>Propionibacteriales</taxon>
        <taxon>Kribbellaceae</taxon>
        <taxon>Kribbella</taxon>
    </lineage>
</organism>
<dbReference type="Pfam" id="PF13796">
    <property type="entry name" value="Sensor"/>
    <property type="match status" value="1"/>
</dbReference>
<dbReference type="Gene3D" id="1.20.5.1930">
    <property type="match status" value="1"/>
</dbReference>
<evidence type="ECO:0000256" key="9">
    <source>
        <dbReference type="SAM" id="MobiDB-lite"/>
    </source>
</evidence>
<keyword evidence="15" id="KW-1185">Reference proteome</keyword>
<keyword evidence="5" id="KW-0547">Nucleotide-binding</keyword>
<evidence type="ECO:0000256" key="3">
    <source>
        <dbReference type="ARBA" id="ARBA00022553"/>
    </source>
</evidence>
<dbReference type="EMBL" id="SHKR01000016">
    <property type="protein sequence ID" value="RZU10378.1"/>
    <property type="molecule type" value="Genomic_DNA"/>
</dbReference>
<feature type="transmembrane region" description="Helical" evidence="10">
    <location>
        <begin position="49"/>
        <end position="72"/>
    </location>
</feature>
<comment type="caution">
    <text evidence="14">The sequence shown here is derived from an EMBL/GenBank/DDBJ whole genome shotgun (WGS) entry which is preliminary data.</text>
</comment>
<comment type="catalytic activity">
    <reaction evidence="1">
        <text>ATP + protein L-histidine = ADP + protein N-phospho-L-histidine.</text>
        <dbReference type="EC" id="2.7.13.3"/>
    </reaction>
</comment>
<dbReference type="InterPro" id="IPR011712">
    <property type="entry name" value="Sig_transdc_His_kin_sub3_dim/P"/>
</dbReference>
<keyword evidence="8" id="KW-0902">Two-component regulatory system</keyword>
<gene>
    <name evidence="14" type="ORF">EV645_6840</name>
</gene>
<dbReference type="Gene3D" id="3.30.565.10">
    <property type="entry name" value="Histidine kinase-like ATPase, C-terminal domain"/>
    <property type="match status" value="1"/>
</dbReference>
<proteinExistence type="predicted"/>
<dbReference type="PANTHER" id="PTHR24421">
    <property type="entry name" value="NITRATE/NITRITE SENSOR PROTEIN NARX-RELATED"/>
    <property type="match status" value="1"/>
</dbReference>
<dbReference type="Pfam" id="PF07730">
    <property type="entry name" value="HisKA_3"/>
    <property type="match status" value="1"/>
</dbReference>
<dbReference type="InterPro" id="IPR003594">
    <property type="entry name" value="HATPase_dom"/>
</dbReference>
<accession>A0A4Q7WKW7</accession>
<dbReference type="GO" id="GO:0005524">
    <property type="term" value="F:ATP binding"/>
    <property type="evidence" value="ECO:0007669"/>
    <property type="project" value="UniProtKB-KW"/>
</dbReference>
<keyword evidence="6 14" id="KW-0418">Kinase</keyword>
<name>A0A4Q7WKW7_9ACTN</name>
<keyword evidence="10" id="KW-0812">Transmembrane</keyword>
<dbReference type="GO" id="GO:0016020">
    <property type="term" value="C:membrane"/>
    <property type="evidence" value="ECO:0007669"/>
    <property type="project" value="InterPro"/>
</dbReference>
<reference evidence="14 15" key="1">
    <citation type="journal article" date="2015" name="Stand. Genomic Sci.">
        <title>Genomic Encyclopedia of Bacterial and Archaeal Type Strains, Phase III: the genomes of soil and plant-associated and newly described type strains.</title>
        <authorList>
            <person name="Whitman W.B."/>
            <person name="Woyke T."/>
            <person name="Klenk H.P."/>
            <person name="Zhou Y."/>
            <person name="Lilburn T.G."/>
            <person name="Beck B.J."/>
            <person name="De Vos P."/>
            <person name="Vandamme P."/>
            <person name="Eisen J.A."/>
            <person name="Garrity G."/>
            <person name="Hugenholtz P."/>
            <person name="Kyrpides N.C."/>
        </authorList>
    </citation>
    <scope>NUCLEOTIDE SEQUENCE [LARGE SCALE GENOMIC DNA]</scope>
    <source>
        <strain evidence="14 15">VKM Ac-2540</strain>
    </source>
</reference>
<dbReference type="GO" id="GO:0046983">
    <property type="term" value="F:protein dimerization activity"/>
    <property type="evidence" value="ECO:0007669"/>
    <property type="project" value="InterPro"/>
</dbReference>
<keyword evidence="3" id="KW-0597">Phosphoprotein</keyword>
<evidence type="ECO:0000259" key="12">
    <source>
        <dbReference type="Pfam" id="PF07730"/>
    </source>
</evidence>
<evidence type="ECO:0000256" key="7">
    <source>
        <dbReference type="ARBA" id="ARBA00022840"/>
    </source>
</evidence>
<dbReference type="AlphaFoldDB" id="A0A4Q7WKW7"/>
<dbReference type="Proteomes" id="UP000292027">
    <property type="component" value="Unassembled WGS sequence"/>
</dbReference>
<dbReference type="Pfam" id="PF02518">
    <property type="entry name" value="HATPase_c"/>
    <property type="match status" value="1"/>
</dbReference>
<keyword evidence="10" id="KW-1133">Transmembrane helix</keyword>
<dbReference type="InterPro" id="IPR036890">
    <property type="entry name" value="HATPase_C_sf"/>
</dbReference>
<evidence type="ECO:0000259" key="11">
    <source>
        <dbReference type="Pfam" id="PF02518"/>
    </source>
</evidence>
<dbReference type="InterPro" id="IPR025828">
    <property type="entry name" value="Put_sensor_dom"/>
</dbReference>
<dbReference type="SUPFAM" id="SSF55874">
    <property type="entry name" value="ATPase domain of HSP90 chaperone/DNA topoisomerase II/histidine kinase"/>
    <property type="match status" value="1"/>
</dbReference>
<dbReference type="PANTHER" id="PTHR24421:SF10">
    <property type="entry name" value="NITRATE_NITRITE SENSOR PROTEIN NARQ"/>
    <property type="match status" value="1"/>
</dbReference>
<feature type="domain" description="Signal transduction histidine kinase subgroup 3 dimerisation and phosphoacceptor" evidence="12">
    <location>
        <begin position="257"/>
        <end position="322"/>
    </location>
</feature>
<feature type="transmembrane region" description="Helical" evidence="10">
    <location>
        <begin position="196"/>
        <end position="218"/>
    </location>
</feature>
<dbReference type="InterPro" id="IPR050482">
    <property type="entry name" value="Sensor_HK_TwoCompSys"/>
</dbReference>
<evidence type="ECO:0000256" key="6">
    <source>
        <dbReference type="ARBA" id="ARBA00022777"/>
    </source>
</evidence>
<feature type="region of interest" description="Disordered" evidence="9">
    <location>
        <begin position="1"/>
        <end position="27"/>
    </location>
</feature>
<keyword evidence="4" id="KW-0808">Transferase</keyword>
<dbReference type="EC" id="2.7.13.3" evidence="2"/>
<evidence type="ECO:0000256" key="5">
    <source>
        <dbReference type="ARBA" id="ARBA00022741"/>
    </source>
</evidence>